<protein>
    <recommendedName>
        <fullName evidence="4">DNA gyrase subunit B</fullName>
    </recommendedName>
</protein>
<reference evidence="2 3" key="1">
    <citation type="submission" date="2020-10" db="EMBL/GenBank/DDBJ databases">
        <title>The genome sequence of Chitinilyticum litopenaei 4Y14.</title>
        <authorList>
            <person name="Liu Y."/>
        </authorList>
    </citation>
    <scope>NUCLEOTIDE SEQUENCE [LARGE SCALE GENOMIC DNA]</scope>
    <source>
        <strain evidence="2 3">4Y14</strain>
    </source>
</reference>
<keyword evidence="1" id="KW-0472">Membrane</keyword>
<feature type="transmembrane region" description="Helical" evidence="1">
    <location>
        <begin position="127"/>
        <end position="147"/>
    </location>
</feature>
<evidence type="ECO:0000313" key="2">
    <source>
        <dbReference type="EMBL" id="MBE9607824.1"/>
    </source>
</evidence>
<dbReference type="Proteomes" id="UP000604481">
    <property type="component" value="Unassembled WGS sequence"/>
</dbReference>
<name>A0A8J7KCE6_9NEIS</name>
<keyword evidence="3" id="KW-1185">Reference proteome</keyword>
<sequence>MRRVLTLLGMLASIAYPLIVFLALDHWQPGAFALALLGLAVLRLAGGWQQPAVQLQVAVLLVLALLIYVRGSTGWLRYYPVVLNLGLGALFGWSLRHPPSIIERLAHLSEPELPAAAIRYTRRVTMLWCGFFVLNALVAGWTAWFASWEVWTLYNGLIAYLLIGLLLGGEWLFRQYWRARMADGVV</sequence>
<evidence type="ECO:0008006" key="4">
    <source>
        <dbReference type="Google" id="ProtNLM"/>
    </source>
</evidence>
<evidence type="ECO:0000256" key="1">
    <source>
        <dbReference type="SAM" id="Phobius"/>
    </source>
</evidence>
<keyword evidence="1" id="KW-1133">Transmembrane helix</keyword>
<keyword evidence="1" id="KW-0812">Transmembrane</keyword>
<feature type="transmembrane region" description="Helical" evidence="1">
    <location>
        <begin position="52"/>
        <end position="69"/>
    </location>
</feature>
<organism evidence="2 3">
    <name type="scientific">Chitinilyticum piscinae</name>
    <dbReference type="NCBI Taxonomy" id="2866724"/>
    <lineage>
        <taxon>Bacteria</taxon>
        <taxon>Pseudomonadati</taxon>
        <taxon>Pseudomonadota</taxon>
        <taxon>Betaproteobacteria</taxon>
        <taxon>Neisseriales</taxon>
        <taxon>Chitinibacteraceae</taxon>
        <taxon>Chitinilyticum</taxon>
    </lineage>
</organism>
<accession>A0A8J7KCE6</accession>
<dbReference type="AlphaFoldDB" id="A0A8J7KCE6"/>
<dbReference type="EMBL" id="JADFUA010000001">
    <property type="protein sequence ID" value="MBE9607824.1"/>
    <property type="molecule type" value="Genomic_DNA"/>
</dbReference>
<feature type="transmembrane region" description="Helical" evidence="1">
    <location>
        <begin position="153"/>
        <end position="173"/>
    </location>
</feature>
<comment type="caution">
    <text evidence="2">The sequence shown here is derived from an EMBL/GenBank/DDBJ whole genome shotgun (WGS) entry which is preliminary data.</text>
</comment>
<gene>
    <name evidence="2" type="ORF">INR99_00525</name>
</gene>
<dbReference type="RefSeq" id="WP_194114337.1">
    <property type="nucleotide sequence ID" value="NZ_JADFUA010000001.1"/>
</dbReference>
<proteinExistence type="predicted"/>
<evidence type="ECO:0000313" key="3">
    <source>
        <dbReference type="Proteomes" id="UP000604481"/>
    </source>
</evidence>